<dbReference type="EMBL" id="BMFK01000001">
    <property type="protein sequence ID" value="GGE69067.1"/>
    <property type="molecule type" value="Genomic_DNA"/>
</dbReference>
<proteinExistence type="predicted"/>
<dbReference type="Gene3D" id="3.30.70.2970">
    <property type="entry name" value="Protein of unknown function (DUF541), domain 2"/>
    <property type="match status" value="1"/>
</dbReference>
<evidence type="ECO:0000313" key="2">
    <source>
        <dbReference type="Proteomes" id="UP000605259"/>
    </source>
</evidence>
<evidence type="ECO:0000313" key="1">
    <source>
        <dbReference type="EMBL" id="GGE69067.1"/>
    </source>
</evidence>
<dbReference type="Pfam" id="PF04402">
    <property type="entry name" value="SIMPL"/>
    <property type="match status" value="1"/>
</dbReference>
<dbReference type="PANTHER" id="PTHR34387">
    <property type="entry name" value="SLR1258 PROTEIN"/>
    <property type="match status" value="1"/>
</dbReference>
<dbReference type="Proteomes" id="UP000605259">
    <property type="component" value="Unassembled WGS sequence"/>
</dbReference>
<dbReference type="GO" id="GO:0006974">
    <property type="term" value="P:DNA damage response"/>
    <property type="evidence" value="ECO:0007669"/>
    <property type="project" value="TreeGrafter"/>
</dbReference>
<reference evidence="1" key="1">
    <citation type="journal article" date="2014" name="Int. J. Syst. Evol. Microbiol.">
        <title>Complete genome sequence of Corynebacterium casei LMG S-19264T (=DSM 44701T), isolated from a smear-ripened cheese.</title>
        <authorList>
            <consortium name="US DOE Joint Genome Institute (JGI-PGF)"/>
            <person name="Walter F."/>
            <person name="Albersmeier A."/>
            <person name="Kalinowski J."/>
            <person name="Ruckert C."/>
        </authorList>
    </citation>
    <scope>NUCLEOTIDE SEQUENCE</scope>
    <source>
        <strain evidence="1">CGMCC 1.12698</strain>
    </source>
</reference>
<dbReference type="PANTHER" id="PTHR34387:SF1">
    <property type="entry name" value="PERIPLASMIC IMMUNOGENIC PROTEIN"/>
    <property type="match status" value="1"/>
</dbReference>
<dbReference type="AlphaFoldDB" id="A0A917ENZ8"/>
<comment type="caution">
    <text evidence="1">The sequence shown here is derived from an EMBL/GenBank/DDBJ whole genome shotgun (WGS) entry which is preliminary data.</text>
</comment>
<keyword evidence="2" id="KW-1185">Reference proteome</keyword>
<accession>A0A917ENZ8</accession>
<dbReference type="RefSeq" id="WP_188388117.1">
    <property type="nucleotide sequence ID" value="NZ_BMFK01000001.1"/>
</dbReference>
<organism evidence="1 2">
    <name type="scientific">Priestia taiwanensis</name>
    <dbReference type="NCBI Taxonomy" id="1347902"/>
    <lineage>
        <taxon>Bacteria</taxon>
        <taxon>Bacillati</taxon>
        <taxon>Bacillota</taxon>
        <taxon>Bacilli</taxon>
        <taxon>Bacillales</taxon>
        <taxon>Bacillaceae</taxon>
        <taxon>Priestia</taxon>
    </lineage>
</organism>
<dbReference type="Gene3D" id="3.30.110.170">
    <property type="entry name" value="Protein of unknown function (DUF541), domain 1"/>
    <property type="match status" value="1"/>
</dbReference>
<sequence>MQYGYQSPQAKQYDRTMMVIGEGKISVLPDTVSLTVGVLTENKNIKKAQEENADKANAMRTALTRSGLSEDAIETKSYRIQPKYELKDGTSQIAGYEVQQTFEITVPNVQKAGEVYDIAMSNGANIAHSLTFSTTESAAYYLRALTLAVQDAREKAFSLATASGMTIHQIPVLIQEEPPNLPHAISYSESVPTLKASTTISPRDIEIAARINVTYAYYTKSQM</sequence>
<dbReference type="InterPro" id="IPR007497">
    <property type="entry name" value="SIMPL/DUF541"/>
</dbReference>
<reference evidence="1" key="2">
    <citation type="submission" date="2020-09" db="EMBL/GenBank/DDBJ databases">
        <authorList>
            <person name="Sun Q."/>
            <person name="Zhou Y."/>
        </authorList>
    </citation>
    <scope>NUCLEOTIDE SEQUENCE</scope>
    <source>
        <strain evidence="1">CGMCC 1.12698</strain>
    </source>
</reference>
<protein>
    <submittedName>
        <fullName evidence="1">SIMPL domain-containing protein</fullName>
    </submittedName>
</protein>
<dbReference type="InterPro" id="IPR052022">
    <property type="entry name" value="26kDa_periplasmic_antigen"/>
</dbReference>
<gene>
    <name evidence="1" type="ORF">GCM10007140_18930</name>
</gene>
<name>A0A917ENZ8_9BACI</name>